<dbReference type="EMBL" id="CP031641">
    <property type="protein sequence ID" value="AXO89150.1"/>
    <property type="molecule type" value="Genomic_DNA"/>
</dbReference>
<evidence type="ECO:0000313" key="2">
    <source>
        <dbReference type="Proteomes" id="UP000258127"/>
    </source>
</evidence>
<proteinExistence type="predicted"/>
<accession>A0AAI8KCT5</accession>
<dbReference type="Pfam" id="PF08889">
    <property type="entry name" value="WbqC"/>
    <property type="match status" value="1"/>
</dbReference>
<reference evidence="1 2" key="1">
    <citation type="submission" date="2018-08" db="EMBL/GenBank/DDBJ databases">
        <authorList>
            <person name="Lee Y."/>
            <person name="Kakembo D."/>
        </authorList>
    </citation>
    <scope>NUCLEOTIDE SEQUENCE [LARGE SCALE GENOMIC DNA]</scope>
    <source>
        <strain evidence="1 2">JBCS1880</strain>
    </source>
</reference>
<gene>
    <name evidence="1" type="ORF">DZC75_14475</name>
</gene>
<name>A0AAI8KCT5_9PSED</name>
<protein>
    <recommendedName>
        <fullName evidence="3">WbqC-like protein</fullName>
    </recommendedName>
</protein>
<dbReference type="KEGG" id="ppv:NJ69_11030"/>
<evidence type="ECO:0000313" key="1">
    <source>
        <dbReference type="EMBL" id="AXO89150.1"/>
    </source>
</evidence>
<sequence>MARGVSAMLNVGSPRKRVVLMQPYLLPYLGYYQLLGAADLFVSYDTAQFIKNGWIERNRYLLDGEPRWFSVALEKSSHTAPILRKRISKVFDVRGILNKLANAYRKAPNAPFVLSWLQPLLEEPASSIAELNVRMLKASCDLIGVTTPIISASELGDGVGLSGQARVLELMTAVGASHYLNPSAGAFLYDSDTFSAAGMQLQLLQARLPSYQQGSHEFLPGLSILDALMFNPAHTVGEWARQGIVKNA</sequence>
<evidence type="ECO:0008006" key="3">
    <source>
        <dbReference type="Google" id="ProtNLM"/>
    </source>
</evidence>
<organism evidence="1 2">
    <name type="scientific">Pseudomonas parafulva</name>
    <dbReference type="NCBI Taxonomy" id="157782"/>
    <lineage>
        <taxon>Bacteria</taxon>
        <taxon>Pseudomonadati</taxon>
        <taxon>Pseudomonadota</taxon>
        <taxon>Gammaproteobacteria</taxon>
        <taxon>Pseudomonadales</taxon>
        <taxon>Pseudomonadaceae</taxon>
        <taxon>Pseudomonas</taxon>
    </lineage>
</organism>
<dbReference type="AlphaFoldDB" id="A0AAI8KCT5"/>
<keyword evidence="2" id="KW-1185">Reference proteome</keyword>
<dbReference type="Proteomes" id="UP000258127">
    <property type="component" value="Chromosome"/>
</dbReference>
<dbReference type="InterPro" id="IPR014985">
    <property type="entry name" value="WbqC"/>
</dbReference>